<keyword evidence="2 4" id="KW-0547">Nucleotide-binding</keyword>
<sequence length="421" mass="44423">MTEHVLVVGSGRDLPGRVRATAPGTRTSVICRLDYLSRLRERAEHSRVIAVRHDASDAEWVALAAAAHAVDPFTRIATFGERDQDRCAEIGQALGLRTHTPRTVALVHDKTAMRARLRATGVDPTPSTAVSGLPALRAFVQENGLPCVLKPARGSASVGVAVIRTGSEEELAAAYHRAGGHFDGVSGTEVLVEGFHEGPQFSVEAFSEGGEHQVVALTRKYSDPVHFVELGHVVPAELSPALQDTCRHLVEQLLSALGVESGATHTELVLTAVGPRVIETHLRMGGDEIPTLVLTATGIDLSEYVVRQTVGESVLPDLRKALSVAPVPRRSAAVWFAAPPVSGVLTAVEGADPARLTPDTDEVRLLAEPGAVCAGLESSDSRLALARTHGPNAEEALATARTALAGLVFHIRTGPATEEAV</sequence>
<gene>
    <name evidence="6" type="ORF">OG517_34250</name>
</gene>
<protein>
    <submittedName>
        <fullName evidence="6">ATP-grasp domain-containing protein</fullName>
    </submittedName>
</protein>
<evidence type="ECO:0000313" key="7">
    <source>
        <dbReference type="Proteomes" id="UP001432039"/>
    </source>
</evidence>
<dbReference type="Proteomes" id="UP001432039">
    <property type="component" value="Chromosome"/>
</dbReference>
<dbReference type="InterPro" id="IPR013815">
    <property type="entry name" value="ATP_grasp_subdomain_1"/>
</dbReference>
<evidence type="ECO:0000256" key="3">
    <source>
        <dbReference type="ARBA" id="ARBA00022840"/>
    </source>
</evidence>
<dbReference type="SUPFAM" id="SSF56059">
    <property type="entry name" value="Glutathione synthetase ATP-binding domain-like"/>
    <property type="match status" value="1"/>
</dbReference>
<evidence type="ECO:0000256" key="1">
    <source>
        <dbReference type="ARBA" id="ARBA00022598"/>
    </source>
</evidence>
<evidence type="ECO:0000259" key="5">
    <source>
        <dbReference type="PROSITE" id="PS50975"/>
    </source>
</evidence>
<keyword evidence="3 4" id="KW-0067">ATP-binding</keyword>
<dbReference type="InterPro" id="IPR011761">
    <property type="entry name" value="ATP-grasp"/>
</dbReference>
<name>A0ABZ1TMH8_STRVG</name>
<dbReference type="Gene3D" id="3.30.1490.20">
    <property type="entry name" value="ATP-grasp fold, A domain"/>
    <property type="match status" value="1"/>
</dbReference>
<accession>A0ABZ1TMH8</accession>
<dbReference type="Gene3D" id="3.40.50.20">
    <property type="match status" value="1"/>
</dbReference>
<dbReference type="Pfam" id="PF13535">
    <property type="entry name" value="ATP-grasp_4"/>
    <property type="match status" value="1"/>
</dbReference>
<proteinExistence type="predicted"/>
<dbReference type="PROSITE" id="PS50975">
    <property type="entry name" value="ATP_GRASP"/>
    <property type="match status" value="1"/>
</dbReference>
<feature type="domain" description="ATP-grasp" evidence="5">
    <location>
        <begin position="114"/>
        <end position="310"/>
    </location>
</feature>
<evidence type="ECO:0000256" key="2">
    <source>
        <dbReference type="ARBA" id="ARBA00022741"/>
    </source>
</evidence>
<dbReference type="InterPro" id="IPR040570">
    <property type="entry name" value="LAL_C2"/>
</dbReference>
<keyword evidence="7" id="KW-1185">Reference proteome</keyword>
<evidence type="ECO:0000256" key="4">
    <source>
        <dbReference type="PROSITE-ProRule" id="PRU00409"/>
    </source>
</evidence>
<dbReference type="Gene3D" id="3.30.470.20">
    <property type="entry name" value="ATP-grasp fold, B domain"/>
    <property type="match status" value="1"/>
</dbReference>
<dbReference type="PANTHER" id="PTHR43585:SF2">
    <property type="entry name" value="ATP-GRASP ENZYME FSQD"/>
    <property type="match status" value="1"/>
</dbReference>
<dbReference type="EMBL" id="CP108090">
    <property type="protein sequence ID" value="WUQ16073.1"/>
    <property type="molecule type" value="Genomic_DNA"/>
</dbReference>
<evidence type="ECO:0000313" key="6">
    <source>
        <dbReference type="EMBL" id="WUQ16073.1"/>
    </source>
</evidence>
<organism evidence="6 7">
    <name type="scientific">Streptomyces virginiae</name>
    <name type="common">Streptomyces cinnamonensis</name>
    <dbReference type="NCBI Taxonomy" id="1961"/>
    <lineage>
        <taxon>Bacteria</taxon>
        <taxon>Bacillati</taxon>
        <taxon>Actinomycetota</taxon>
        <taxon>Actinomycetes</taxon>
        <taxon>Kitasatosporales</taxon>
        <taxon>Streptomycetaceae</taxon>
        <taxon>Streptomyces</taxon>
    </lineage>
</organism>
<reference evidence="6" key="1">
    <citation type="submission" date="2022-10" db="EMBL/GenBank/DDBJ databases">
        <title>The complete genomes of actinobacterial strains from the NBC collection.</title>
        <authorList>
            <person name="Joergensen T.S."/>
            <person name="Alvarez Arevalo M."/>
            <person name="Sterndorff E.B."/>
            <person name="Faurdal D."/>
            <person name="Vuksanovic O."/>
            <person name="Mourched A.-S."/>
            <person name="Charusanti P."/>
            <person name="Shaw S."/>
            <person name="Blin K."/>
            <person name="Weber T."/>
        </authorList>
    </citation>
    <scope>NUCLEOTIDE SEQUENCE</scope>
    <source>
        <strain evidence="6">NBC_00248</strain>
    </source>
</reference>
<dbReference type="InterPro" id="IPR052032">
    <property type="entry name" value="ATP-dep_AA_Ligase"/>
</dbReference>
<dbReference type="PANTHER" id="PTHR43585">
    <property type="entry name" value="FUMIPYRROLE BIOSYNTHESIS PROTEIN C"/>
    <property type="match status" value="1"/>
</dbReference>
<dbReference type="Pfam" id="PF18603">
    <property type="entry name" value="LAL_C2"/>
    <property type="match status" value="1"/>
</dbReference>
<keyword evidence="1" id="KW-0436">Ligase</keyword>
<dbReference type="RefSeq" id="WP_328964415.1">
    <property type="nucleotide sequence ID" value="NZ_CP108090.1"/>
</dbReference>